<dbReference type="GO" id="GO:0051301">
    <property type="term" value="P:cell division"/>
    <property type="evidence" value="ECO:0007669"/>
    <property type="project" value="TreeGrafter"/>
</dbReference>
<dbReference type="GO" id="GO:0005886">
    <property type="term" value="C:plasma membrane"/>
    <property type="evidence" value="ECO:0007669"/>
    <property type="project" value="TreeGrafter"/>
</dbReference>
<dbReference type="InterPro" id="IPR045036">
    <property type="entry name" value="Spartin-like"/>
</dbReference>
<feature type="compositionally biased region" description="Basic and acidic residues" evidence="1">
    <location>
        <begin position="496"/>
        <end position="512"/>
    </location>
</feature>
<organism evidence="3 4">
    <name type="scientific">Teratosphaeria destructans</name>
    <dbReference type="NCBI Taxonomy" id="418781"/>
    <lineage>
        <taxon>Eukaryota</taxon>
        <taxon>Fungi</taxon>
        <taxon>Dikarya</taxon>
        <taxon>Ascomycota</taxon>
        <taxon>Pezizomycotina</taxon>
        <taxon>Dothideomycetes</taxon>
        <taxon>Dothideomycetidae</taxon>
        <taxon>Mycosphaerellales</taxon>
        <taxon>Teratosphaeriaceae</taxon>
        <taxon>Teratosphaeria</taxon>
    </lineage>
</organism>
<feature type="region of interest" description="Disordered" evidence="1">
    <location>
        <begin position="430"/>
        <end position="512"/>
    </location>
</feature>
<proteinExistence type="predicted"/>
<feature type="domain" description="Senescence" evidence="2">
    <location>
        <begin position="247"/>
        <end position="405"/>
    </location>
</feature>
<feature type="compositionally biased region" description="Gly residues" evidence="1">
    <location>
        <begin position="430"/>
        <end position="441"/>
    </location>
</feature>
<dbReference type="OrthoDB" id="20821at2759"/>
<dbReference type="EMBL" id="RIBY02002167">
    <property type="protein sequence ID" value="KAH9823733.1"/>
    <property type="molecule type" value="Genomic_DNA"/>
</dbReference>
<dbReference type="Pfam" id="PF06911">
    <property type="entry name" value="Senescence"/>
    <property type="match status" value="1"/>
</dbReference>
<feature type="region of interest" description="Disordered" evidence="1">
    <location>
        <begin position="330"/>
        <end position="355"/>
    </location>
</feature>
<reference evidence="3 4" key="1">
    <citation type="journal article" date="2018" name="IMA Fungus">
        <title>IMA Genome-F 10: Nine draft genome sequences of Claviceps purpurea s.lat., including C. arundinis, C. humidiphila, and C. cf. spartinae, pseudomolecules for the pitch canker pathogen Fusarium circinatum, draft genome of Davidsoniella eucalypti, Grosmannia galeiformis, Quambalaria eucalypti, and Teratosphaeria destructans.</title>
        <authorList>
            <person name="Wingfield B.D."/>
            <person name="Liu M."/>
            <person name="Nguyen H.D."/>
            <person name="Lane F.A."/>
            <person name="Morgan S.W."/>
            <person name="De Vos L."/>
            <person name="Wilken P.M."/>
            <person name="Duong T.A."/>
            <person name="Aylward J."/>
            <person name="Coetzee M.P."/>
            <person name="Dadej K."/>
            <person name="De Beer Z.W."/>
            <person name="Findlay W."/>
            <person name="Havenga M."/>
            <person name="Kolarik M."/>
            <person name="Menzies J.G."/>
            <person name="Naidoo K."/>
            <person name="Pochopski O."/>
            <person name="Shoukouhi P."/>
            <person name="Santana Q.C."/>
            <person name="Seifert K.A."/>
            <person name="Soal N."/>
            <person name="Steenkamp E.T."/>
            <person name="Tatham C.T."/>
            <person name="van der Nest M.A."/>
            <person name="Wingfield M.J."/>
        </authorList>
    </citation>
    <scope>NUCLEOTIDE SEQUENCE [LARGE SCALE GENOMIC DNA]</scope>
    <source>
        <strain evidence="3">CMW44962</strain>
    </source>
</reference>
<dbReference type="PANTHER" id="PTHR21068:SF43">
    <property type="entry name" value="SPARTIN"/>
    <property type="match status" value="1"/>
</dbReference>
<dbReference type="InterPro" id="IPR009686">
    <property type="entry name" value="Senescence/spartin_C"/>
</dbReference>
<dbReference type="PANTHER" id="PTHR21068">
    <property type="entry name" value="SPARTIN"/>
    <property type="match status" value="1"/>
</dbReference>
<evidence type="ECO:0000313" key="4">
    <source>
        <dbReference type="Proteomes" id="UP001138500"/>
    </source>
</evidence>
<accession>A0A9W7SME7</accession>
<feature type="compositionally biased region" description="Basic and acidic residues" evidence="1">
    <location>
        <begin position="445"/>
        <end position="456"/>
    </location>
</feature>
<keyword evidence="4" id="KW-1185">Reference proteome</keyword>
<gene>
    <name evidence="3" type="ORF">Tdes44962_MAKER04477</name>
</gene>
<name>A0A9W7SME7_9PEZI</name>
<dbReference type="Proteomes" id="UP001138500">
    <property type="component" value="Unassembled WGS sequence"/>
</dbReference>
<evidence type="ECO:0000256" key="1">
    <source>
        <dbReference type="SAM" id="MobiDB-lite"/>
    </source>
</evidence>
<evidence type="ECO:0000313" key="3">
    <source>
        <dbReference type="EMBL" id="KAH9823733.1"/>
    </source>
</evidence>
<protein>
    <recommendedName>
        <fullName evidence="2">Senescence domain-containing protein</fullName>
    </recommendedName>
</protein>
<reference evidence="3 4" key="2">
    <citation type="journal article" date="2021" name="Curr. Genet.">
        <title>Genetic response to nitrogen starvation in the aggressive Eucalyptus foliar pathogen Teratosphaeria destructans.</title>
        <authorList>
            <person name="Havenga M."/>
            <person name="Wingfield B.D."/>
            <person name="Wingfield M.J."/>
            <person name="Dreyer L.L."/>
            <person name="Roets F."/>
            <person name="Aylward J."/>
        </authorList>
    </citation>
    <scope>NUCLEOTIDE SEQUENCE [LARGE SCALE GENOMIC DNA]</scope>
    <source>
        <strain evidence="3">CMW44962</strain>
    </source>
</reference>
<comment type="caution">
    <text evidence="3">The sequence shown here is derived from an EMBL/GenBank/DDBJ whole genome shotgun (WGS) entry which is preliminary data.</text>
</comment>
<sequence length="512" mass="54638">MAGHNDPKLLFAIQGIQAYHIQNGEEHNLTPSGPQTLSLLMVPTSSPYADTSATRGHNDAPDEDFYLHLNLPPELELPLPATTQIYHQPPSSYLIPRWDLGPDAGAFTRIEFPRIGSGITQEDVDTFETILAQCTAFLERAKPPMPARPGEKSSYNPADYAPGGKYAGGDIKAGGEKGGQIVLIDEDDGSVVGELGEDAVVHEDSKLRPGSKDPVEVEVSPDGKRIEVRPISEDYLKMAKHPAYKDSSIVQRSATASRLIVTGSSYLGNMLTSGAENFTQKTKPANKPMEFKPATHERVRRINNFTQSAAGLSSKTVGQATTIVQNLAARASGHKKDRAHKGYDEKGNPLPEDQYKPGLLNKSMIAFSTIGDGIAYSAKNLLTTSGAAASTVVGHRYGEEAGSLAPTSPVVRAVIKSVAKGMVVGKVRGGGEVVVGGGDGGSIPDEDRRRMEKDGKGSGSEGGFRSEGKGSAGEGGFRPEEGYYQPEGYGNAVPPRYDDFGQGKAYPRDEKR</sequence>
<evidence type="ECO:0000259" key="2">
    <source>
        <dbReference type="Pfam" id="PF06911"/>
    </source>
</evidence>
<dbReference type="AlphaFoldDB" id="A0A9W7SME7"/>